<dbReference type="Gene3D" id="2.70.70.10">
    <property type="entry name" value="Glucose Permease (Domain IIA)"/>
    <property type="match status" value="1"/>
</dbReference>
<dbReference type="Gene3D" id="6.10.250.3150">
    <property type="match status" value="1"/>
</dbReference>
<dbReference type="InterPro" id="IPR016047">
    <property type="entry name" value="M23ase_b-sheet_dom"/>
</dbReference>
<reference evidence="3 4" key="1">
    <citation type="journal article" date="2016" name="Nat. Commun.">
        <title>Thousands of microbial genomes shed light on interconnected biogeochemical processes in an aquifer system.</title>
        <authorList>
            <person name="Anantharaman K."/>
            <person name="Brown C.T."/>
            <person name="Hug L.A."/>
            <person name="Sharon I."/>
            <person name="Castelle C.J."/>
            <person name="Probst A.J."/>
            <person name="Thomas B.C."/>
            <person name="Singh A."/>
            <person name="Wilkins M.J."/>
            <person name="Karaoz U."/>
            <person name="Brodie E.L."/>
            <person name="Williams K.H."/>
            <person name="Hubbard S.S."/>
            <person name="Banfield J.F."/>
        </authorList>
    </citation>
    <scope>NUCLEOTIDE SEQUENCE [LARGE SCALE GENOMIC DNA]</scope>
</reference>
<dbReference type="PANTHER" id="PTHR21666">
    <property type="entry name" value="PEPTIDASE-RELATED"/>
    <property type="match status" value="1"/>
</dbReference>
<organism evidence="3 4">
    <name type="scientific">candidate division Kazan bacterium RBG_13_50_9</name>
    <dbReference type="NCBI Taxonomy" id="1798535"/>
    <lineage>
        <taxon>Bacteria</taxon>
        <taxon>Bacteria division Kazan-3B-28</taxon>
    </lineage>
</organism>
<dbReference type="PANTHER" id="PTHR21666:SF270">
    <property type="entry name" value="MUREIN HYDROLASE ACTIVATOR ENVC"/>
    <property type="match status" value="1"/>
</dbReference>
<accession>A0A1F4NRU2</accession>
<dbReference type="Pfam" id="PF01551">
    <property type="entry name" value="Peptidase_M23"/>
    <property type="match status" value="1"/>
</dbReference>
<protein>
    <recommendedName>
        <fullName evidence="2">M23ase beta-sheet core domain-containing protein</fullName>
    </recommendedName>
</protein>
<dbReference type="InterPro" id="IPR011055">
    <property type="entry name" value="Dup_hybrid_motif"/>
</dbReference>
<evidence type="ECO:0000259" key="2">
    <source>
        <dbReference type="Pfam" id="PF01551"/>
    </source>
</evidence>
<name>A0A1F4NRU2_UNCK3</name>
<dbReference type="EMBL" id="META01000004">
    <property type="protein sequence ID" value="OGB74129.1"/>
    <property type="molecule type" value="Genomic_DNA"/>
</dbReference>
<feature type="domain" description="M23ase beta-sheet core" evidence="2">
    <location>
        <begin position="280"/>
        <end position="382"/>
    </location>
</feature>
<dbReference type="GO" id="GO:0004222">
    <property type="term" value="F:metalloendopeptidase activity"/>
    <property type="evidence" value="ECO:0007669"/>
    <property type="project" value="TreeGrafter"/>
</dbReference>
<evidence type="ECO:0000256" key="1">
    <source>
        <dbReference type="SAM" id="Coils"/>
    </source>
</evidence>
<dbReference type="AlphaFoldDB" id="A0A1F4NRU2"/>
<evidence type="ECO:0000313" key="4">
    <source>
        <dbReference type="Proteomes" id="UP000176651"/>
    </source>
</evidence>
<keyword evidence="1" id="KW-0175">Coiled coil</keyword>
<feature type="coiled-coil region" evidence="1">
    <location>
        <begin position="28"/>
        <end position="104"/>
    </location>
</feature>
<dbReference type="STRING" id="1798535.A2V68_02235"/>
<proteinExistence type="predicted"/>
<dbReference type="SUPFAM" id="SSF51261">
    <property type="entry name" value="Duplicated hybrid motif"/>
    <property type="match status" value="1"/>
</dbReference>
<comment type="caution">
    <text evidence="3">The sequence shown here is derived from an EMBL/GenBank/DDBJ whole genome shotgun (WGS) entry which is preliminary data.</text>
</comment>
<dbReference type="InterPro" id="IPR050570">
    <property type="entry name" value="Cell_wall_metabolism_enzyme"/>
</dbReference>
<dbReference type="Proteomes" id="UP000176651">
    <property type="component" value="Unassembled WGS sequence"/>
</dbReference>
<sequence>MKQLKFGYLVLSLWLVVSSAGLVQANLLEDKQLELKNLQSKIEEQEKALEKVRKQRLTLDNQVKLLDQQIDAAHLSLEALEVEIVAIELEKKQINHDLVDLEEQALDQRLVLQQAIRAAYLARRDGLLEILISSNSLAEFMTHLEYLDRVQHHISVSIKTLNELKKTLAIEKAILEDKNDRLDEVRSAKQVEQQSLQIQFQAKDKILKEFKLTEAEYQQRVDASRTEQQAVANEIAALIRSTGKRPPVAPGEMKLAWPIPYRTITAAFHDSDYQKQFGLVHTGMDIAAPHGTPVAAPANGTVTKVKQGEGNGLSYLVIAHDNGLSTVYLHLSGFAVSPGAYVVQGQTIGYSGGTPGTPGAGWLTTGPHLHFEVWYDGQARNPLAYLV</sequence>
<dbReference type="CDD" id="cd12797">
    <property type="entry name" value="M23_peptidase"/>
    <property type="match status" value="1"/>
</dbReference>
<evidence type="ECO:0000313" key="3">
    <source>
        <dbReference type="EMBL" id="OGB74129.1"/>
    </source>
</evidence>
<gene>
    <name evidence="3" type="ORF">A2V68_02235</name>
</gene>